<dbReference type="Proteomes" id="UP000297861">
    <property type="component" value="Unassembled WGS sequence"/>
</dbReference>
<protein>
    <submittedName>
        <fullName evidence="2">DUF2269 family protein</fullName>
    </submittedName>
</protein>
<gene>
    <name evidence="2" type="ORF">E2605_12870</name>
</gene>
<dbReference type="OrthoDB" id="156858at2"/>
<dbReference type="EMBL" id="SOML01000007">
    <property type="protein sequence ID" value="TFD95721.1"/>
    <property type="molecule type" value="Genomic_DNA"/>
</dbReference>
<dbReference type="Pfam" id="PF10027">
    <property type="entry name" value="DUF2269"/>
    <property type="match status" value="1"/>
</dbReference>
<keyword evidence="1" id="KW-0812">Transmembrane</keyword>
<dbReference type="InterPro" id="IPR018729">
    <property type="entry name" value="DUF2269_transmembrane"/>
</dbReference>
<proteinExistence type="predicted"/>
<dbReference type="AlphaFoldDB" id="A0A4Y8L0D6"/>
<feature type="transmembrane region" description="Helical" evidence="1">
    <location>
        <begin position="58"/>
        <end position="76"/>
    </location>
</feature>
<feature type="transmembrane region" description="Helical" evidence="1">
    <location>
        <begin position="136"/>
        <end position="156"/>
    </location>
</feature>
<feature type="transmembrane region" description="Helical" evidence="1">
    <location>
        <begin position="12"/>
        <end position="38"/>
    </location>
</feature>
<evidence type="ECO:0000313" key="2">
    <source>
        <dbReference type="EMBL" id="TFD95721.1"/>
    </source>
</evidence>
<organism evidence="2 3">
    <name type="scientific">Dysgonomonas capnocytophagoides</name>
    <dbReference type="NCBI Taxonomy" id="45254"/>
    <lineage>
        <taxon>Bacteria</taxon>
        <taxon>Pseudomonadati</taxon>
        <taxon>Bacteroidota</taxon>
        <taxon>Bacteroidia</taxon>
        <taxon>Bacteroidales</taxon>
        <taxon>Dysgonomonadaceae</taxon>
        <taxon>Dysgonomonas</taxon>
    </lineage>
</organism>
<evidence type="ECO:0000256" key="1">
    <source>
        <dbReference type="SAM" id="Phobius"/>
    </source>
</evidence>
<dbReference type="RefSeq" id="WP_026626884.1">
    <property type="nucleotide sequence ID" value="NZ_AP028867.1"/>
</dbReference>
<reference evidence="2 3" key="1">
    <citation type="submission" date="2019-03" db="EMBL/GenBank/DDBJ databases">
        <title>San Antonio Military Medical Center submission to MRSN (WRAIR), pending publication.</title>
        <authorList>
            <person name="Blyth D.M."/>
            <person name="Mccarthy S.L."/>
            <person name="Schall S.E."/>
            <person name="Stam J.A."/>
            <person name="Ong A.C."/>
            <person name="Mcgann P.T."/>
        </authorList>
    </citation>
    <scope>NUCLEOTIDE SEQUENCE [LARGE SCALE GENOMIC DNA]</scope>
    <source>
        <strain evidence="2 3">MRSN571793</strain>
    </source>
</reference>
<feature type="transmembrane region" description="Helical" evidence="1">
    <location>
        <begin position="88"/>
        <end position="105"/>
    </location>
</feature>
<keyword evidence="1" id="KW-1133">Transmembrane helix</keyword>
<sequence>MKKLSAGQIKILKVFHLVFVMMWVVGVAAMALLCLIKANSGDELFMVFHITRFIDDVFVIPGAILTVVTGIVYGAFSNWGFFKHRWITVKWILSILIIVIGTFYFSPLLDNTLTMIDHSRDIAFGKPQTEENIRTIFIGGICQGSALVFLVVISVLKPWKQKKQA</sequence>
<keyword evidence="3" id="KW-1185">Reference proteome</keyword>
<accession>A0A4Y8L0D6</accession>
<comment type="caution">
    <text evidence="2">The sequence shown here is derived from an EMBL/GenBank/DDBJ whole genome shotgun (WGS) entry which is preliminary data.</text>
</comment>
<name>A0A4Y8L0D6_9BACT</name>
<dbReference type="STRING" id="1121485.GCA_000426485_03053"/>
<evidence type="ECO:0000313" key="3">
    <source>
        <dbReference type="Proteomes" id="UP000297861"/>
    </source>
</evidence>
<keyword evidence="1" id="KW-0472">Membrane</keyword>